<organism evidence="1 2">
    <name type="scientific">Athelia psychrophila</name>
    <dbReference type="NCBI Taxonomy" id="1759441"/>
    <lineage>
        <taxon>Eukaryota</taxon>
        <taxon>Fungi</taxon>
        <taxon>Dikarya</taxon>
        <taxon>Basidiomycota</taxon>
        <taxon>Agaricomycotina</taxon>
        <taxon>Agaricomycetes</taxon>
        <taxon>Agaricomycetidae</taxon>
        <taxon>Atheliales</taxon>
        <taxon>Atheliaceae</taxon>
        <taxon>Athelia</taxon>
    </lineage>
</organism>
<accession>A0A166D6J3</accession>
<dbReference type="Proteomes" id="UP000076532">
    <property type="component" value="Unassembled WGS sequence"/>
</dbReference>
<gene>
    <name evidence="1" type="ORF">FIBSPDRAFT_107359</name>
</gene>
<dbReference type="EMBL" id="KV417618">
    <property type="protein sequence ID" value="KZP14372.1"/>
    <property type="molecule type" value="Genomic_DNA"/>
</dbReference>
<proteinExistence type="predicted"/>
<reference evidence="1 2" key="1">
    <citation type="journal article" date="2016" name="Mol. Biol. Evol.">
        <title>Comparative Genomics of Early-Diverging Mushroom-Forming Fungi Provides Insights into the Origins of Lignocellulose Decay Capabilities.</title>
        <authorList>
            <person name="Nagy L.G."/>
            <person name="Riley R."/>
            <person name="Tritt A."/>
            <person name="Adam C."/>
            <person name="Daum C."/>
            <person name="Floudas D."/>
            <person name="Sun H."/>
            <person name="Yadav J.S."/>
            <person name="Pangilinan J."/>
            <person name="Larsson K.H."/>
            <person name="Matsuura K."/>
            <person name="Barry K."/>
            <person name="Labutti K."/>
            <person name="Kuo R."/>
            <person name="Ohm R.A."/>
            <person name="Bhattacharya S.S."/>
            <person name="Shirouzu T."/>
            <person name="Yoshinaga Y."/>
            <person name="Martin F.M."/>
            <person name="Grigoriev I.V."/>
            <person name="Hibbett D.S."/>
        </authorList>
    </citation>
    <scope>NUCLEOTIDE SEQUENCE [LARGE SCALE GENOMIC DNA]</scope>
    <source>
        <strain evidence="1 2">CBS 109695</strain>
    </source>
</reference>
<evidence type="ECO:0000313" key="1">
    <source>
        <dbReference type="EMBL" id="KZP14372.1"/>
    </source>
</evidence>
<keyword evidence="2" id="KW-1185">Reference proteome</keyword>
<evidence type="ECO:0000313" key="2">
    <source>
        <dbReference type="Proteomes" id="UP000076532"/>
    </source>
</evidence>
<protein>
    <submittedName>
        <fullName evidence="1">Uncharacterized protein</fullName>
    </submittedName>
</protein>
<name>A0A166D6J3_9AGAM</name>
<dbReference type="AlphaFoldDB" id="A0A166D6J3"/>
<sequence length="91" mass="10628">MRVLYYCFLRPLPLIRRPVLCLTTTLSFAFSRSSHHPYANLWHHASEHTLIALPSPQLVSETCASPSRRQPRGWYRAAWCRTWDSKVRSST</sequence>